<name>A0A1R1YIL9_9FUNG</name>
<feature type="coiled-coil region" evidence="1">
    <location>
        <begin position="2"/>
        <end position="29"/>
    </location>
</feature>
<evidence type="ECO:0000256" key="2">
    <source>
        <dbReference type="SAM" id="MobiDB-lite"/>
    </source>
</evidence>
<dbReference type="AlphaFoldDB" id="A0A1R1YIL9"/>
<keyword evidence="4" id="KW-1185">Reference proteome</keyword>
<dbReference type="EMBL" id="LSSM01001371">
    <property type="protein sequence ID" value="OMJ26769.1"/>
    <property type="molecule type" value="Genomic_DNA"/>
</dbReference>
<feature type="region of interest" description="Disordered" evidence="2">
    <location>
        <begin position="221"/>
        <end position="269"/>
    </location>
</feature>
<sequence>MEQQLLDKISELNDNINLLMTKLNSDEEDIEDNYITAHSQMCDLQTYPRLIESLPSLDEDFFRAPLSEEKKREIIHSCPRTLGMKYSPPPLNDEAPYGIKKMDTSYYNIQSFLAQATKQVDFYVHQLVQLDEVPSDNPRIMFASKMRMLLTEAGTMITQTRLENLQQGLNLPGRAFQVNPTCNEPLMDQSKLSELIASKKATKTSPSRPFRMLQKLGSAQPATAYSSQVTTEPNHQTENAKSSFTKYSNSNQGFRGSIGRGRVRGKSHVRMQDDTVERHPYFNRPIGCIPEYNDKPSVQEIFEVSMTSDKVGQITRYQNDGLFIRSPHYGLVEIQLRNGHKTSVDQDSGFKLCNKISQIQSEPVADNSTFRYANKHQTYDLEGYTKQNQRPPERSHIDFEKRASYYKEPCFIHWEGTCHVGGNPARSPEFEKDPRAEDKSLGFVERLVGNCPTDGPYSRNGILHRFQRHQVGDSCGIPSIFGITARAPEELEHQCKRAVENFIRSKAPERFWEFGSRLLQKYHNYCIREVWSERHRLICDSTKQKVLPILQLVQRYGSCGNQFFSSLMDQLDDSLQFPTIQHDPSSYPENQTREGNNDNHNAQLAIGNLVPRCYQRINSESNHPTGLSSYTRPEKRQIPTFQEQIMELDGLEDKRGSLFSQGLAIKAIEIILNNPRITKRLRKYHPAQKMFLSWIQSEKISRKINAADLINFLAKLFVDDKLSVSIIKSYRSAILNICEHSKEISSQPCFITFFKALQEPSIVSFIRPKFNISPVIKQLRPWGPTRNLGTKELAAKFFWLLSIREFLRSTDLHRVDDVQTLVLEDYIRLAIISPKKKRKGRPICKHNEIKSHTDKILCPVETYKEYKKRIGDVECLKEHTNHPEIKLSMLLRHIGDFSRALNTDSITRYINSLTDLMDLPPGNTRPKTRALGHTMAAAAGVPPSEIVSQAFWSNYYMFDTYYCLSRSSSSNLTESVLPLEPHNMIP</sequence>
<dbReference type="OrthoDB" id="7462124at2759"/>
<feature type="compositionally biased region" description="Polar residues" evidence="2">
    <location>
        <begin position="580"/>
        <end position="590"/>
    </location>
</feature>
<reference evidence="4" key="1">
    <citation type="submission" date="2017-01" db="EMBL/GenBank/DDBJ databases">
        <authorList>
            <person name="Wang Y."/>
            <person name="White M."/>
            <person name="Kvist S."/>
            <person name="Moncalvo J.-M."/>
        </authorList>
    </citation>
    <scope>NUCLEOTIDE SEQUENCE [LARGE SCALE GENOMIC DNA]</scope>
    <source>
        <strain evidence="4">ID-206-W2</strain>
    </source>
</reference>
<evidence type="ECO:0000256" key="1">
    <source>
        <dbReference type="SAM" id="Coils"/>
    </source>
</evidence>
<comment type="caution">
    <text evidence="3">The sequence shown here is derived from an EMBL/GenBank/DDBJ whole genome shotgun (WGS) entry which is preliminary data.</text>
</comment>
<evidence type="ECO:0000313" key="4">
    <source>
        <dbReference type="Proteomes" id="UP000187429"/>
    </source>
</evidence>
<accession>A0A1R1YIL9</accession>
<feature type="compositionally biased region" description="Polar residues" evidence="2">
    <location>
        <begin position="221"/>
        <end position="254"/>
    </location>
</feature>
<organism evidence="3 4">
    <name type="scientific">Smittium culicis</name>
    <dbReference type="NCBI Taxonomy" id="133412"/>
    <lineage>
        <taxon>Eukaryota</taxon>
        <taxon>Fungi</taxon>
        <taxon>Fungi incertae sedis</taxon>
        <taxon>Zoopagomycota</taxon>
        <taxon>Kickxellomycotina</taxon>
        <taxon>Harpellomycetes</taxon>
        <taxon>Harpellales</taxon>
        <taxon>Legeriomycetaceae</taxon>
        <taxon>Smittium</taxon>
    </lineage>
</organism>
<dbReference type="PANTHER" id="PTHR35617:SF3">
    <property type="entry name" value="CORE-BINDING (CB) DOMAIN-CONTAINING PROTEIN"/>
    <property type="match status" value="1"/>
</dbReference>
<evidence type="ECO:0000313" key="3">
    <source>
        <dbReference type="EMBL" id="OMJ26769.1"/>
    </source>
</evidence>
<keyword evidence="1" id="KW-0175">Coiled coil</keyword>
<protein>
    <submittedName>
        <fullName evidence="3">Uncharacterized protein</fullName>
    </submittedName>
</protein>
<dbReference type="PANTHER" id="PTHR35617">
    <property type="entry name" value="PHAGE_INTEGRASE DOMAIN-CONTAINING PROTEIN"/>
    <property type="match status" value="1"/>
</dbReference>
<gene>
    <name evidence="3" type="ORF">AYI69_g3818</name>
</gene>
<dbReference type="Proteomes" id="UP000187429">
    <property type="component" value="Unassembled WGS sequence"/>
</dbReference>
<feature type="region of interest" description="Disordered" evidence="2">
    <location>
        <begin position="580"/>
        <end position="599"/>
    </location>
</feature>
<proteinExistence type="predicted"/>